<accession>A0A9D4K4K1</accession>
<dbReference type="Proteomes" id="UP000828390">
    <property type="component" value="Unassembled WGS sequence"/>
</dbReference>
<protein>
    <submittedName>
        <fullName evidence="2">Uncharacterized protein</fullName>
    </submittedName>
</protein>
<reference evidence="2" key="2">
    <citation type="submission" date="2020-11" db="EMBL/GenBank/DDBJ databases">
        <authorList>
            <person name="McCartney M.A."/>
            <person name="Auch B."/>
            <person name="Kono T."/>
            <person name="Mallez S."/>
            <person name="Becker A."/>
            <person name="Gohl D.M."/>
            <person name="Silverstein K.A.T."/>
            <person name="Koren S."/>
            <person name="Bechman K.B."/>
            <person name="Herman A."/>
            <person name="Abrahante J.E."/>
            <person name="Garbe J."/>
        </authorList>
    </citation>
    <scope>NUCLEOTIDE SEQUENCE</scope>
    <source>
        <strain evidence="2">Duluth1</strain>
        <tissue evidence="2">Whole animal</tissue>
    </source>
</reference>
<reference evidence="2" key="1">
    <citation type="journal article" date="2019" name="bioRxiv">
        <title>The Genome of the Zebra Mussel, Dreissena polymorpha: A Resource for Invasive Species Research.</title>
        <authorList>
            <person name="McCartney M.A."/>
            <person name="Auch B."/>
            <person name="Kono T."/>
            <person name="Mallez S."/>
            <person name="Zhang Y."/>
            <person name="Obille A."/>
            <person name="Becker A."/>
            <person name="Abrahante J.E."/>
            <person name="Garbe J."/>
            <person name="Badalamenti J.P."/>
            <person name="Herman A."/>
            <person name="Mangelson H."/>
            <person name="Liachko I."/>
            <person name="Sullivan S."/>
            <person name="Sone E.D."/>
            <person name="Koren S."/>
            <person name="Silverstein K.A.T."/>
            <person name="Beckman K.B."/>
            <person name="Gohl D.M."/>
        </authorList>
    </citation>
    <scope>NUCLEOTIDE SEQUENCE</scope>
    <source>
        <strain evidence="2">Duluth1</strain>
        <tissue evidence="2">Whole animal</tissue>
    </source>
</reference>
<dbReference type="AlphaFoldDB" id="A0A9D4K4K1"/>
<evidence type="ECO:0000313" key="2">
    <source>
        <dbReference type="EMBL" id="KAH3832841.1"/>
    </source>
</evidence>
<feature type="region of interest" description="Disordered" evidence="1">
    <location>
        <begin position="1"/>
        <end position="69"/>
    </location>
</feature>
<evidence type="ECO:0000313" key="3">
    <source>
        <dbReference type="Proteomes" id="UP000828390"/>
    </source>
</evidence>
<organism evidence="2 3">
    <name type="scientific">Dreissena polymorpha</name>
    <name type="common">Zebra mussel</name>
    <name type="synonym">Mytilus polymorpha</name>
    <dbReference type="NCBI Taxonomy" id="45954"/>
    <lineage>
        <taxon>Eukaryota</taxon>
        <taxon>Metazoa</taxon>
        <taxon>Spiralia</taxon>
        <taxon>Lophotrochozoa</taxon>
        <taxon>Mollusca</taxon>
        <taxon>Bivalvia</taxon>
        <taxon>Autobranchia</taxon>
        <taxon>Heteroconchia</taxon>
        <taxon>Euheterodonta</taxon>
        <taxon>Imparidentia</taxon>
        <taxon>Neoheterodontei</taxon>
        <taxon>Myida</taxon>
        <taxon>Dreissenoidea</taxon>
        <taxon>Dreissenidae</taxon>
        <taxon>Dreissena</taxon>
    </lineage>
</organism>
<name>A0A9D4K4K1_DREPO</name>
<keyword evidence="3" id="KW-1185">Reference proteome</keyword>
<comment type="caution">
    <text evidence="2">The sequence shown here is derived from an EMBL/GenBank/DDBJ whole genome shotgun (WGS) entry which is preliminary data.</text>
</comment>
<gene>
    <name evidence="2" type="ORF">DPMN_106137</name>
</gene>
<proteinExistence type="predicted"/>
<evidence type="ECO:0000256" key="1">
    <source>
        <dbReference type="SAM" id="MobiDB-lite"/>
    </source>
</evidence>
<sequence>MSRRPPASVISETLEPPQEASSTETGFVQLGAISVPPGTDSRVPETPEPLLEATSSSTGGTFVPPSMGLSTEQVVPTPLPVGATYVPPPFEETVVGEVPGPWMSLLAEPLSVTPTVSAV</sequence>
<dbReference type="EMBL" id="JAIWYP010000004">
    <property type="protein sequence ID" value="KAH3832841.1"/>
    <property type="molecule type" value="Genomic_DNA"/>
</dbReference>